<reference evidence="2 3" key="1">
    <citation type="submission" date="2024-08" db="EMBL/GenBank/DDBJ databases">
        <title>Mycobacterium servetensis sp. nov., a novel rapid-growing mycobacterial species recovered from a human patient in Zaragoza, Spain.</title>
        <authorList>
            <person name="Tristancho-Baro A.I."/>
            <person name="Buenestado-Serrano S."/>
            <person name="Garcia De Viedma D."/>
            <person name="Milagro-Beamonte A."/>
            <person name="Burillo N."/>
            <person name="Sanz S."/>
            <person name="Lopez-Calleja A.I."/>
            <person name="Penas-Utrilla D."/>
            <person name="Guardingo M."/>
            <person name="Garcia M.J."/>
            <person name="Vinuelas-Bayon J."/>
        </authorList>
    </citation>
    <scope>NUCLEOTIDE SEQUENCE [LARGE SCALE GENOMIC DNA]</scope>
    <source>
        <strain evidence="3">HUMS_12744610</strain>
    </source>
</reference>
<gene>
    <name evidence="2" type="ORF">AB8998_02175</name>
</gene>
<sequence>MQRARSTPKEHPEYLTMQQVADRLQVSKQTLSYWRSKNTGPLSMQVGRGVRYPVPEFEAWLAKQAQRTARGEKATA</sequence>
<evidence type="ECO:0000313" key="2">
    <source>
        <dbReference type="EMBL" id="MEY8013947.1"/>
    </source>
</evidence>
<dbReference type="InterPro" id="IPR036388">
    <property type="entry name" value="WH-like_DNA-bd_sf"/>
</dbReference>
<dbReference type="Proteomes" id="UP001564760">
    <property type="component" value="Unassembled WGS sequence"/>
</dbReference>
<evidence type="ECO:0000313" key="3">
    <source>
        <dbReference type="Proteomes" id="UP001564760"/>
    </source>
</evidence>
<protein>
    <submittedName>
        <fullName evidence="2">Helix-turn-helix transcriptional regulator</fullName>
    </submittedName>
</protein>
<feature type="domain" description="Helix-turn-helix" evidence="1">
    <location>
        <begin position="14"/>
        <end position="64"/>
    </location>
</feature>
<keyword evidence="3" id="KW-1185">Reference proteome</keyword>
<dbReference type="SUPFAM" id="SSF46955">
    <property type="entry name" value="Putative DNA-binding domain"/>
    <property type="match status" value="1"/>
</dbReference>
<comment type="caution">
    <text evidence="2">The sequence shown here is derived from an EMBL/GenBank/DDBJ whole genome shotgun (WGS) entry which is preliminary data.</text>
</comment>
<dbReference type="RefSeq" id="WP_369736613.1">
    <property type="nucleotide sequence ID" value="NZ_JBGEDP010000001.1"/>
</dbReference>
<dbReference type="Pfam" id="PF12728">
    <property type="entry name" value="HTH_17"/>
    <property type="match status" value="1"/>
</dbReference>
<dbReference type="EMBL" id="JBGEDP010000001">
    <property type="protein sequence ID" value="MEY8013947.1"/>
    <property type="molecule type" value="Genomic_DNA"/>
</dbReference>
<dbReference type="InterPro" id="IPR009061">
    <property type="entry name" value="DNA-bd_dom_put_sf"/>
</dbReference>
<dbReference type="Gene3D" id="1.10.10.10">
    <property type="entry name" value="Winged helix-like DNA-binding domain superfamily/Winged helix DNA-binding domain"/>
    <property type="match status" value="1"/>
</dbReference>
<proteinExistence type="predicted"/>
<accession>A0ABV4BWK4</accession>
<name>A0ABV4BWK4_9MYCO</name>
<organism evidence="2 3">
    <name type="scientific">Mycobacterium servetii</name>
    <dbReference type="NCBI Taxonomy" id="3237418"/>
    <lineage>
        <taxon>Bacteria</taxon>
        <taxon>Bacillati</taxon>
        <taxon>Actinomycetota</taxon>
        <taxon>Actinomycetes</taxon>
        <taxon>Mycobacteriales</taxon>
        <taxon>Mycobacteriaceae</taxon>
        <taxon>Mycobacterium</taxon>
    </lineage>
</organism>
<dbReference type="InterPro" id="IPR041657">
    <property type="entry name" value="HTH_17"/>
</dbReference>
<evidence type="ECO:0000259" key="1">
    <source>
        <dbReference type="Pfam" id="PF12728"/>
    </source>
</evidence>